<dbReference type="InterPro" id="IPR008012">
    <property type="entry name" value="Ump1"/>
</dbReference>
<feature type="region of interest" description="Disordered" evidence="3">
    <location>
        <begin position="25"/>
        <end position="44"/>
    </location>
</feature>
<proteinExistence type="inferred from homology"/>
<dbReference type="GO" id="GO:0005737">
    <property type="term" value="C:cytoplasm"/>
    <property type="evidence" value="ECO:0007669"/>
    <property type="project" value="TreeGrafter"/>
</dbReference>
<dbReference type="GO" id="GO:0043248">
    <property type="term" value="P:proteasome assembly"/>
    <property type="evidence" value="ECO:0007669"/>
    <property type="project" value="InterPro"/>
</dbReference>
<dbReference type="STRING" id="36022.A0A1V2L8T5"/>
<evidence type="ECO:0000313" key="5">
    <source>
        <dbReference type="Proteomes" id="UP000189513"/>
    </source>
</evidence>
<accession>A0A1V2L8T5</accession>
<keyword evidence="1" id="KW-0143">Chaperone</keyword>
<dbReference type="PANTHER" id="PTHR12828">
    <property type="entry name" value="PROTEASOME MATURATION PROTEIN UMP1"/>
    <property type="match status" value="1"/>
</dbReference>
<reference evidence="5" key="1">
    <citation type="journal article" date="2017" name="Genome Announc.">
        <title>Genome sequences of Cyberlindnera fabianii 65, Pichia kudriavzevii 129, and Saccharomyces cerevisiae 131 isolated from fermented masau fruits in Zimbabwe.</title>
        <authorList>
            <person name="van Rijswijck I.M.H."/>
            <person name="Derks M.F.L."/>
            <person name="Abee T."/>
            <person name="de Ridder D."/>
            <person name="Smid E.J."/>
        </authorList>
    </citation>
    <scope>NUCLEOTIDE SEQUENCE [LARGE SCALE GENOMIC DNA]</scope>
    <source>
        <strain evidence="5">65</strain>
    </source>
</reference>
<dbReference type="GO" id="GO:0005634">
    <property type="term" value="C:nucleus"/>
    <property type="evidence" value="ECO:0007669"/>
    <property type="project" value="TreeGrafter"/>
</dbReference>
<dbReference type="OMA" id="MSMRIVP"/>
<comment type="similarity">
    <text evidence="2">Belongs to the POMP/UMP1 family.</text>
</comment>
<gene>
    <name evidence="4" type="ORF">BON22_2174</name>
</gene>
<organism evidence="4 5">
    <name type="scientific">Cyberlindnera fabianii</name>
    <name type="common">Yeast</name>
    <name type="synonym">Hansenula fabianii</name>
    <dbReference type="NCBI Taxonomy" id="36022"/>
    <lineage>
        <taxon>Eukaryota</taxon>
        <taxon>Fungi</taxon>
        <taxon>Dikarya</taxon>
        <taxon>Ascomycota</taxon>
        <taxon>Saccharomycotina</taxon>
        <taxon>Saccharomycetes</taxon>
        <taxon>Phaffomycetales</taxon>
        <taxon>Phaffomycetaceae</taxon>
        <taxon>Cyberlindnera</taxon>
    </lineage>
</organism>
<dbReference type="GO" id="GO:0000502">
    <property type="term" value="C:proteasome complex"/>
    <property type="evidence" value="ECO:0007669"/>
    <property type="project" value="UniProtKB-KW"/>
</dbReference>
<comment type="caution">
    <text evidence="4">The sequence shown here is derived from an EMBL/GenBank/DDBJ whole genome shotgun (WGS) entry which is preliminary data.</text>
</comment>
<sequence length="166" mass="18400">MTLKSADELPIGEGEDLDSCSLRIAPQNTQPSEVDSTKFGQSAPSAPALQDILRTGEGPLSIASKVNGRHPLEARLANWDETQKQLKMEQYRRLFGAAEPIKREMELKIVESTDFVPSALGGSSNLHRDILLNKDTSVDWDDIYTGFEQHGSSMDMHTEMERKVGI</sequence>
<evidence type="ECO:0000313" key="4">
    <source>
        <dbReference type="EMBL" id="ONH68263.1"/>
    </source>
</evidence>
<keyword evidence="5" id="KW-1185">Reference proteome</keyword>
<dbReference type="VEuPathDB" id="FungiDB:BON22_2174"/>
<feature type="compositionally biased region" description="Polar residues" evidence="3">
    <location>
        <begin position="26"/>
        <end position="44"/>
    </location>
</feature>
<protein>
    <submittedName>
        <fullName evidence="4">Proteasome maturation factor UMP1</fullName>
    </submittedName>
</protein>
<dbReference type="EMBL" id="MPUK01000003">
    <property type="protein sequence ID" value="ONH68263.1"/>
    <property type="molecule type" value="Genomic_DNA"/>
</dbReference>
<dbReference type="AlphaFoldDB" id="A0A1V2L8T5"/>
<dbReference type="Proteomes" id="UP000189513">
    <property type="component" value="Unassembled WGS sequence"/>
</dbReference>
<name>A0A1V2L8T5_CYBFA</name>
<evidence type="ECO:0000256" key="1">
    <source>
        <dbReference type="ARBA" id="ARBA00023186"/>
    </source>
</evidence>
<dbReference type="PANTHER" id="PTHR12828:SF3">
    <property type="entry name" value="PROTEASOME MATURATION PROTEIN"/>
    <property type="match status" value="1"/>
</dbReference>
<keyword evidence="4" id="KW-0647">Proteasome</keyword>
<dbReference type="Pfam" id="PF05348">
    <property type="entry name" value="UMP1"/>
    <property type="match status" value="1"/>
</dbReference>
<evidence type="ECO:0000256" key="2">
    <source>
        <dbReference type="ARBA" id="ARBA00043974"/>
    </source>
</evidence>
<evidence type="ECO:0000256" key="3">
    <source>
        <dbReference type="SAM" id="MobiDB-lite"/>
    </source>
</evidence>